<evidence type="ECO:0000256" key="2">
    <source>
        <dbReference type="ARBA" id="ARBA00023125"/>
    </source>
</evidence>
<dbReference type="AlphaFoldDB" id="A0A3D9JNK0"/>
<feature type="domain" description="Response regulatory" evidence="6">
    <location>
        <begin position="2"/>
        <end position="119"/>
    </location>
</feature>
<dbReference type="InterPro" id="IPR009057">
    <property type="entry name" value="Homeodomain-like_sf"/>
</dbReference>
<dbReference type="OrthoDB" id="2495103at2"/>
<dbReference type="Pfam" id="PF00072">
    <property type="entry name" value="Response_reg"/>
    <property type="match status" value="1"/>
</dbReference>
<accession>A0A3D9JNK0</accession>
<sequence>MRILVVDDESEIRNYLAEMPQWADARCTVVGKAANGEEALALIEVVKPDVLLTDIRMPVLDGIELAEAVRKTYADMPIIFLTAHHEFEYARQAVRLGAADFITKPFKPEDIVRVVEHLRSKERSGWKEQESFFAALGGSSLSREQKRQWLLEQELEDRSFLLLYAELDHVHGSQSGRNPFELKKIRTTLESVPKGAGLTAWISETSSGVYLLLPFESRGEAGTRENGIELAKRMIKSCETENGQSVSVGISRTFDSYLELAEAIGQIGVCMDYRMLLGKNSVLAFDAIETIVGEKEKESLESVKRIADLLRTGNADGIRESLSSAYRRMLSAGASRKDIQHFCIGMIERSEDVLLEFGIEPTPGTAVGIRETMLASLILTDMMKALERYMLDNADAIRRLLEHSPKRLVAETKGIIDMEYRTDLTLQTVAKRLNVNYSYLSRLIKKETGKNFTDMLWEYRIEAAKIKLLNEDLKSYEVAYAVGFKDAGHFSMLFKKMTGLTPSNYKQQTGGKTQ</sequence>
<dbReference type="InterPro" id="IPR001789">
    <property type="entry name" value="Sig_transdc_resp-reg_receiver"/>
</dbReference>
<dbReference type="PROSITE" id="PS01124">
    <property type="entry name" value="HTH_ARAC_FAMILY_2"/>
    <property type="match status" value="1"/>
</dbReference>
<dbReference type="InterPro" id="IPR018060">
    <property type="entry name" value="HTH_AraC"/>
</dbReference>
<evidence type="ECO:0000256" key="3">
    <source>
        <dbReference type="ARBA" id="ARBA00023163"/>
    </source>
</evidence>
<name>A0A3D9JNK0_9BACL</name>
<dbReference type="InterPro" id="IPR011006">
    <property type="entry name" value="CheY-like_superfamily"/>
</dbReference>
<dbReference type="Pfam" id="PF12833">
    <property type="entry name" value="HTH_18"/>
    <property type="match status" value="1"/>
</dbReference>
<keyword evidence="3" id="KW-0804">Transcription</keyword>
<dbReference type="InterPro" id="IPR020449">
    <property type="entry name" value="Tscrpt_reg_AraC-type_HTH"/>
</dbReference>
<comment type="caution">
    <text evidence="7">The sequence shown here is derived from an EMBL/GenBank/DDBJ whole genome shotgun (WGS) entry which is preliminary data.</text>
</comment>
<dbReference type="PANTHER" id="PTHR43280">
    <property type="entry name" value="ARAC-FAMILY TRANSCRIPTIONAL REGULATOR"/>
    <property type="match status" value="1"/>
</dbReference>
<dbReference type="SMART" id="SM00342">
    <property type="entry name" value="HTH_ARAC"/>
    <property type="match status" value="1"/>
</dbReference>
<dbReference type="GO" id="GO:0000160">
    <property type="term" value="P:phosphorelay signal transduction system"/>
    <property type="evidence" value="ECO:0007669"/>
    <property type="project" value="InterPro"/>
</dbReference>
<dbReference type="RefSeq" id="WP_116062559.1">
    <property type="nucleotide sequence ID" value="NZ_QRDZ01000017.1"/>
</dbReference>
<keyword evidence="1" id="KW-0805">Transcription regulation</keyword>
<keyword evidence="2" id="KW-0238">DNA-binding</keyword>
<dbReference type="Gene3D" id="1.10.10.60">
    <property type="entry name" value="Homeodomain-like"/>
    <property type="match status" value="2"/>
</dbReference>
<dbReference type="PROSITE" id="PS50110">
    <property type="entry name" value="RESPONSE_REGULATORY"/>
    <property type="match status" value="1"/>
</dbReference>
<feature type="domain" description="HTH araC/xylS-type" evidence="5">
    <location>
        <begin position="410"/>
        <end position="508"/>
    </location>
</feature>
<dbReference type="PRINTS" id="PR00032">
    <property type="entry name" value="HTHARAC"/>
</dbReference>
<dbReference type="GO" id="GO:0043565">
    <property type="term" value="F:sequence-specific DNA binding"/>
    <property type="evidence" value="ECO:0007669"/>
    <property type="project" value="InterPro"/>
</dbReference>
<dbReference type="Gene3D" id="3.40.50.2300">
    <property type="match status" value="1"/>
</dbReference>
<dbReference type="CDD" id="cd17536">
    <property type="entry name" value="REC_YesN-like"/>
    <property type="match status" value="1"/>
</dbReference>
<reference evidence="7 8" key="1">
    <citation type="submission" date="2018-07" db="EMBL/GenBank/DDBJ databases">
        <title>Genomic Encyclopedia of Type Strains, Phase III (KMG-III): the genomes of soil and plant-associated and newly described type strains.</title>
        <authorList>
            <person name="Whitman W."/>
        </authorList>
    </citation>
    <scope>NUCLEOTIDE SEQUENCE [LARGE SCALE GENOMIC DNA]</scope>
    <source>
        <strain evidence="7 8">CECT 7287</strain>
    </source>
</reference>
<evidence type="ECO:0000256" key="4">
    <source>
        <dbReference type="PROSITE-ProRule" id="PRU00169"/>
    </source>
</evidence>
<evidence type="ECO:0000313" key="7">
    <source>
        <dbReference type="EMBL" id="RED75137.1"/>
    </source>
</evidence>
<dbReference type="EMBL" id="QRDZ01000017">
    <property type="protein sequence ID" value="RED75137.1"/>
    <property type="molecule type" value="Genomic_DNA"/>
</dbReference>
<dbReference type="SMART" id="SM00448">
    <property type="entry name" value="REC"/>
    <property type="match status" value="1"/>
</dbReference>
<keyword evidence="8" id="KW-1185">Reference proteome</keyword>
<feature type="modified residue" description="4-aspartylphosphate" evidence="4">
    <location>
        <position position="54"/>
    </location>
</feature>
<dbReference type="SUPFAM" id="SSF52172">
    <property type="entry name" value="CheY-like"/>
    <property type="match status" value="1"/>
</dbReference>
<dbReference type="Proteomes" id="UP000256977">
    <property type="component" value="Unassembled WGS sequence"/>
</dbReference>
<evidence type="ECO:0000313" key="8">
    <source>
        <dbReference type="Proteomes" id="UP000256977"/>
    </source>
</evidence>
<dbReference type="GO" id="GO:0003700">
    <property type="term" value="F:DNA-binding transcription factor activity"/>
    <property type="evidence" value="ECO:0007669"/>
    <property type="project" value="InterPro"/>
</dbReference>
<dbReference type="PANTHER" id="PTHR43280:SF2">
    <property type="entry name" value="HTH-TYPE TRANSCRIPTIONAL REGULATOR EXSA"/>
    <property type="match status" value="1"/>
</dbReference>
<keyword evidence="4" id="KW-0597">Phosphoprotein</keyword>
<evidence type="ECO:0000259" key="5">
    <source>
        <dbReference type="PROSITE" id="PS01124"/>
    </source>
</evidence>
<protein>
    <submittedName>
        <fullName evidence="7">YesN/AraC family two-component response regulator</fullName>
    </submittedName>
</protein>
<dbReference type="SUPFAM" id="SSF46689">
    <property type="entry name" value="Homeodomain-like"/>
    <property type="match status" value="1"/>
</dbReference>
<evidence type="ECO:0000259" key="6">
    <source>
        <dbReference type="PROSITE" id="PS50110"/>
    </source>
</evidence>
<evidence type="ECO:0000256" key="1">
    <source>
        <dbReference type="ARBA" id="ARBA00023015"/>
    </source>
</evidence>
<proteinExistence type="predicted"/>
<organism evidence="7 8">
    <name type="scientific">Cohnella phaseoli</name>
    <dbReference type="NCBI Taxonomy" id="456490"/>
    <lineage>
        <taxon>Bacteria</taxon>
        <taxon>Bacillati</taxon>
        <taxon>Bacillota</taxon>
        <taxon>Bacilli</taxon>
        <taxon>Bacillales</taxon>
        <taxon>Paenibacillaceae</taxon>
        <taxon>Cohnella</taxon>
    </lineage>
</organism>
<gene>
    <name evidence="7" type="ORF">DFP98_117109</name>
</gene>